<dbReference type="AlphaFoldDB" id="A0A3A8A9D1"/>
<accession>A0A3A8A9D1</accession>
<gene>
    <name evidence="2" type="ORF">DEM25_009770</name>
</gene>
<keyword evidence="3" id="KW-1185">Reference proteome</keyword>
<evidence type="ECO:0000313" key="3">
    <source>
        <dbReference type="Proteomes" id="UP000246132"/>
    </source>
</evidence>
<keyword evidence="1" id="KW-0812">Transmembrane</keyword>
<dbReference type="EMBL" id="QFWV02000005">
    <property type="protein sequence ID" value="RKF06917.1"/>
    <property type="molecule type" value="Genomic_DNA"/>
</dbReference>
<keyword evidence="1" id="KW-1133">Transmembrane helix</keyword>
<dbReference type="RefSeq" id="WP_109766531.1">
    <property type="nucleotide sequence ID" value="NZ_CP159474.1"/>
</dbReference>
<organism evidence="2 3">
    <name type="scientific">Oceaniradius stylonematis</name>
    <dbReference type="NCBI Taxonomy" id="2184161"/>
    <lineage>
        <taxon>Bacteria</taxon>
        <taxon>Pseudomonadati</taxon>
        <taxon>Pseudomonadota</taxon>
        <taxon>Alphaproteobacteria</taxon>
        <taxon>Hyphomicrobiales</taxon>
        <taxon>Ahrensiaceae</taxon>
        <taxon>Oceaniradius</taxon>
    </lineage>
</organism>
<evidence type="ECO:0000313" key="2">
    <source>
        <dbReference type="EMBL" id="RKF06917.1"/>
    </source>
</evidence>
<sequence>MITALTTITQLTAADFKRRKQRWISAAAFYAVGGIAGLFAVGFGAAAGTVAIARSYDLLVALVIMSAIFLAIAALAVIVNAALAARARRRNSRSAAVKSAALATGLVAIRRSGTTALPLIAAIAGLLLASRLVGEDEAGDE</sequence>
<comment type="caution">
    <text evidence="2">The sequence shown here is derived from an EMBL/GenBank/DDBJ whole genome shotgun (WGS) entry which is preliminary data.</text>
</comment>
<feature type="transmembrane region" description="Helical" evidence="1">
    <location>
        <begin position="27"/>
        <end position="52"/>
    </location>
</feature>
<keyword evidence="1" id="KW-0472">Membrane</keyword>
<dbReference type="Proteomes" id="UP000246132">
    <property type="component" value="Unassembled WGS sequence"/>
</dbReference>
<protein>
    <submittedName>
        <fullName evidence="2">Uncharacterized protein</fullName>
    </submittedName>
</protein>
<name>A0A3A8A9D1_9HYPH</name>
<evidence type="ECO:0000256" key="1">
    <source>
        <dbReference type="SAM" id="Phobius"/>
    </source>
</evidence>
<reference evidence="2 3" key="1">
    <citation type="journal article" date="2018" name="Int. J. Syst. Bacteriol.">
        <title>Oceaniradius stylonemae gen. nov., sp. nov., isolated from a red alga, Stylonema cornu-cervi.</title>
        <authorList>
            <person name="Jeong S."/>
        </authorList>
    </citation>
    <scope>NUCLEOTIDE SEQUENCE [LARGE SCALE GENOMIC DNA]</scope>
    <source>
        <strain evidence="2 3">StC1</strain>
    </source>
</reference>
<proteinExistence type="predicted"/>
<feature type="transmembrane region" description="Helical" evidence="1">
    <location>
        <begin position="58"/>
        <end position="83"/>
    </location>
</feature>